<proteinExistence type="predicted"/>
<evidence type="ECO:0000256" key="3">
    <source>
        <dbReference type="SAM" id="MobiDB-lite"/>
    </source>
</evidence>
<dbReference type="PANTHER" id="PTHR32083">
    <property type="entry name" value="CILIA AND FLAGELLA-ASSOCIATED PROTEIN 58-RELATED"/>
    <property type="match status" value="1"/>
</dbReference>
<evidence type="ECO:0000256" key="2">
    <source>
        <dbReference type="SAM" id="Coils"/>
    </source>
</evidence>
<feature type="region of interest" description="Disordered" evidence="3">
    <location>
        <begin position="1"/>
        <end position="55"/>
    </location>
</feature>
<keyword evidence="1 2" id="KW-0175">Coiled coil</keyword>
<name>A0AAQ4QWW9_GASAC</name>
<protein>
    <recommendedName>
        <fullName evidence="6">Coiled-coil domain containing 146</fullName>
    </recommendedName>
</protein>
<sequence>MSLFEEQQDSSNPREVEFEEEEHEERGMGGHPLVALAPDVASPEEAQPSTSTDVTASPAFQCIEELLSLGKISPTRAAKLKSSYLLLRDSLKSSQDSEIHLLGEAKRRRAELERLQAEVARTEEEDTSVEPESEVNELRQQLLQAYNELKASEDREYKTRHRLKCFWEEKRYLEKENETQLKRAELESRTENLQEMYEDLKKEVHQKRLEVRSLTEDVESHEMQILKEQKELRDKMEIIKVKEAEKAGLISIQVFKENERRRSKKQSAMKKMEALNVEMSEIEQRATEVDERNRSLMLKKKALSGELEGLRARGDACQKECRQWLKERELSREEEAEFMGSRGILEMKLQSIVYDRNYLHESQSVQLKEKQRHLKALARMEHALTMASEQLEQTQSIYVALHAKLDAVPKQEASIQQRMELQKEVDALKVRFQNQLSVAEQESEKVQQYGMIQELLRESNCLREELHNLRCLTRIKVDERGQKHREMLRAEQLNQRVQQELREKDHVITDHNKLNAMLQRRVARYRKLCAMITEEKNKYVGLKQIASQTTTELTEQIKVLENETEIQRTIVINKGRSLTKARMKISNVSKIRDKLHNDISKVQTHTHTQRNTRPVKTQCGSSWPQAICSLITLIDILLRITWSWGNRYSDTKLLTIL</sequence>
<dbReference type="PANTHER" id="PTHR32083:SF34">
    <property type="entry name" value="COILED-COIL DOMAIN-CONTAINING PROTEIN 146"/>
    <property type="match status" value="1"/>
</dbReference>
<dbReference type="Ensembl" id="ENSGACT00000062221.1">
    <property type="protein sequence ID" value="ENSGACP00000054988.1"/>
    <property type="gene ID" value="ENSGACG00000018843.2"/>
</dbReference>
<dbReference type="GeneTree" id="ENSGT00530000063534"/>
<feature type="coiled-coil region" evidence="2">
    <location>
        <begin position="105"/>
        <end position="231"/>
    </location>
</feature>
<organism evidence="4 5">
    <name type="scientific">Gasterosteus aculeatus aculeatus</name>
    <name type="common">three-spined stickleback</name>
    <dbReference type="NCBI Taxonomy" id="481459"/>
    <lineage>
        <taxon>Eukaryota</taxon>
        <taxon>Metazoa</taxon>
        <taxon>Chordata</taxon>
        <taxon>Craniata</taxon>
        <taxon>Vertebrata</taxon>
        <taxon>Euteleostomi</taxon>
        <taxon>Actinopterygii</taxon>
        <taxon>Neopterygii</taxon>
        <taxon>Teleostei</taxon>
        <taxon>Neoteleostei</taxon>
        <taxon>Acanthomorphata</taxon>
        <taxon>Eupercaria</taxon>
        <taxon>Perciformes</taxon>
        <taxon>Cottioidei</taxon>
        <taxon>Gasterosteales</taxon>
        <taxon>Gasterosteidae</taxon>
        <taxon>Gasterosteus</taxon>
    </lineage>
</organism>
<dbReference type="Proteomes" id="UP000007635">
    <property type="component" value="Chromosome IV"/>
</dbReference>
<feature type="coiled-coil region" evidence="2">
    <location>
        <begin position="265"/>
        <end position="313"/>
    </location>
</feature>
<feature type="coiled-coil region" evidence="2">
    <location>
        <begin position="452"/>
        <end position="510"/>
    </location>
</feature>
<evidence type="ECO:0000256" key="1">
    <source>
        <dbReference type="ARBA" id="ARBA00023054"/>
    </source>
</evidence>
<reference evidence="4" key="2">
    <citation type="submission" date="2025-08" db="UniProtKB">
        <authorList>
            <consortium name="Ensembl"/>
        </authorList>
    </citation>
    <scope>IDENTIFICATION</scope>
</reference>
<dbReference type="GO" id="GO:0005856">
    <property type="term" value="C:cytoskeleton"/>
    <property type="evidence" value="ECO:0007669"/>
    <property type="project" value="TreeGrafter"/>
</dbReference>
<evidence type="ECO:0008006" key="6">
    <source>
        <dbReference type="Google" id="ProtNLM"/>
    </source>
</evidence>
<dbReference type="AlphaFoldDB" id="A0AAQ4QWW9"/>
<evidence type="ECO:0000313" key="4">
    <source>
        <dbReference type="Ensembl" id="ENSGACP00000054988.1"/>
    </source>
</evidence>
<reference evidence="4 5" key="1">
    <citation type="journal article" date="2021" name="G3 (Bethesda)">
        <title>Improved contiguity of the threespine stickleback genome using long-read sequencing.</title>
        <authorList>
            <person name="Nath S."/>
            <person name="Shaw D.E."/>
            <person name="White M.A."/>
        </authorList>
    </citation>
    <scope>NUCLEOTIDE SEQUENCE [LARGE SCALE GENOMIC DNA]</scope>
    <source>
        <strain evidence="4 5">Lake Benthic</strain>
    </source>
</reference>
<keyword evidence="5" id="KW-1185">Reference proteome</keyword>
<accession>A0AAQ4QWW9</accession>
<reference evidence="4" key="3">
    <citation type="submission" date="2025-09" db="UniProtKB">
        <authorList>
            <consortium name="Ensembl"/>
        </authorList>
    </citation>
    <scope>IDENTIFICATION</scope>
</reference>
<evidence type="ECO:0000313" key="5">
    <source>
        <dbReference type="Proteomes" id="UP000007635"/>
    </source>
</evidence>